<evidence type="ECO:0000256" key="3">
    <source>
        <dbReference type="ARBA" id="ARBA00022912"/>
    </source>
</evidence>
<reference evidence="6" key="1">
    <citation type="submission" date="2022-07" db="EMBL/GenBank/DDBJ databases">
        <title>Enhanced cultured diversity of the mouse gut microbiota enables custom-made synthetic communities.</title>
        <authorList>
            <person name="Afrizal A."/>
        </authorList>
    </citation>
    <scope>NUCLEOTIDE SEQUENCE</scope>
    <source>
        <strain evidence="6">DSM 28593</strain>
    </source>
</reference>
<dbReference type="InterPro" id="IPR036196">
    <property type="entry name" value="Ptyr_pPase_sf"/>
</dbReference>
<evidence type="ECO:0000256" key="4">
    <source>
        <dbReference type="PIRSR" id="PIRSR617867-1"/>
    </source>
</evidence>
<evidence type="ECO:0000313" key="6">
    <source>
        <dbReference type="EMBL" id="MCR1900214.1"/>
    </source>
</evidence>
<evidence type="ECO:0000259" key="5">
    <source>
        <dbReference type="SMART" id="SM00226"/>
    </source>
</evidence>
<comment type="similarity">
    <text evidence="1">Belongs to the low molecular weight phosphotyrosine protein phosphatase family.</text>
</comment>
<dbReference type="PANTHER" id="PTHR11717">
    <property type="entry name" value="LOW MOLECULAR WEIGHT PROTEIN TYROSINE PHOSPHATASE"/>
    <property type="match status" value="1"/>
</dbReference>
<feature type="active site" description="Nucleophile" evidence="4">
    <location>
        <position position="8"/>
    </location>
</feature>
<dbReference type="InterPro" id="IPR017867">
    <property type="entry name" value="Tyr_phospatase_low_mol_wt"/>
</dbReference>
<evidence type="ECO:0000256" key="1">
    <source>
        <dbReference type="ARBA" id="ARBA00011063"/>
    </source>
</evidence>
<organism evidence="6 7">
    <name type="scientific">Irregularibacter muris</name>
    <dbReference type="NCBI Taxonomy" id="1796619"/>
    <lineage>
        <taxon>Bacteria</taxon>
        <taxon>Bacillati</taxon>
        <taxon>Bacillota</taxon>
        <taxon>Clostridia</taxon>
        <taxon>Eubacteriales</taxon>
        <taxon>Eubacteriaceae</taxon>
        <taxon>Irregularibacter</taxon>
    </lineage>
</organism>
<dbReference type="EMBL" id="JANKAS010000022">
    <property type="protein sequence ID" value="MCR1900214.1"/>
    <property type="molecule type" value="Genomic_DNA"/>
</dbReference>
<dbReference type="PANTHER" id="PTHR11717:SF31">
    <property type="entry name" value="LOW MOLECULAR WEIGHT PROTEIN-TYROSINE-PHOSPHATASE ETP-RELATED"/>
    <property type="match status" value="1"/>
</dbReference>
<dbReference type="CDD" id="cd16344">
    <property type="entry name" value="LMWPAP"/>
    <property type="match status" value="1"/>
</dbReference>
<dbReference type="SUPFAM" id="SSF52788">
    <property type="entry name" value="Phosphotyrosine protein phosphatases I"/>
    <property type="match status" value="1"/>
</dbReference>
<dbReference type="RefSeq" id="WP_257533350.1">
    <property type="nucleotide sequence ID" value="NZ_JANKAS010000022.1"/>
</dbReference>
<dbReference type="GO" id="GO:0004725">
    <property type="term" value="F:protein tyrosine phosphatase activity"/>
    <property type="evidence" value="ECO:0007669"/>
    <property type="project" value="InterPro"/>
</dbReference>
<dbReference type="SMART" id="SM00226">
    <property type="entry name" value="LMWPc"/>
    <property type="match status" value="1"/>
</dbReference>
<feature type="domain" description="Phosphotyrosine protein phosphatase I" evidence="5">
    <location>
        <begin position="2"/>
        <end position="154"/>
    </location>
</feature>
<dbReference type="Gene3D" id="3.40.50.2300">
    <property type="match status" value="1"/>
</dbReference>
<sequence>MMKILFVCTGNTCRSSMAEGIFKKLTGNRGNDIEDMEIISAGTLVLQQEPANPKAIKVMEDMDIDITPHTSQALTFQLAQEADLILTMTQRHKDQILQMEPYLQGKVFTLLEYAQGEEKGDLALDIPDPFGLSIEEYRKTAEEIQGALEKILRKLLENRK</sequence>
<feature type="active site" evidence="4">
    <location>
        <position position="14"/>
    </location>
</feature>
<keyword evidence="7" id="KW-1185">Reference proteome</keyword>
<dbReference type="InterPro" id="IPR050438">
    <property type="entry name" value="LMW_PTPase"/>
</dbReference>
<dbReference type="AlphaFoldDB" id="A0AAE3HK22"/>
<feature type="active site" description="Proton donor" evidence="4">
    <location>
        <position position="128"/>
    </location>
</feature>
<evidence type="ECO:0000256" key="2">
    <source>
        <dbReference type="ARBA" id="ARBA00022801"/>
    </source>
</evidence>
<dbReference type="Proteomes" id="UP001205748">
    <property type="component" value="Unassembled WGS sequence"/>
</dbReference>
<accession>A0AAE3HK22</accession>
<dbReference type="Pfam" id="PF01451">
    <property type="entry name" value="LMWPc"/>
    <property type="match status" value="1"/>
</dbReference>
<dbReference type="PRINTS" id="PR00719">
    <property type="entry name" value="LMWPTPASE"/>
</dbReference>
<gene>
    <name evidence="6" type="ORF">NSA47_14700</name>
</gene>
<comment type="caution">
    <text evidence="6">The sequence shown here is derived from an EMBL/GenBank/DDBJ whole genome shotgun (WGS) entry which is preliminary data.</text>
</comment>
<proteinExistence type="inferred from homology"/>
<keyword evidence="3" id="KW-0904">Protein phosphatase</keyword>
<protein>
    <submittedName>
        <fullName evidence="6">Low molecular weight protein arginine phosphatase</fullName>
    </submittedName>
</protein>
<name>A0AAE3HK22_9FIRM</name>
<evidence type="ECO:0000313" key="7">
    <source>
        <dbReference type="Proteomes" id="UP001205748"/>
    </source>
</evidence>
<keyword evidence="2" id="KW-0378">Hydrolase</keyword>
<dbReference type="InterPro" id="IPR023485">
    <property type="entry name" value="Ptyr_pPase"/>
</dbReference>